<evidence type="ECO:0000256" key="2">
    <source>
        <dbReference type="ARBA" id="ARBA00022475"/>
    </source>
</evidence>
<protein>
    <recommendedName>
        <fullName evidence="8 9">Cell division protein FtsL</fullName>
    </recommendedName>
</protein>
<dbReference type="GO" id="GO:0043093">
    <property type="term" value="P:FtsZ-dependent cytokinesis"/>
    <property type="evidence" value="ECO:0007669"/>
    <property type="project" value="UniProtKB-UniRule"/>
</dbReference>
<evidence type="ECO:0000256" key="10">
    <source>
        <dbReference type="SAM" id="Coils"/>
    </source>
</evidence>
<comment type="subcellular location">
    <subcellularLocation>
        <location evidence="8">Cell inner membrane</location>
        <topology evidence="8">Single-pass type II membrane protein</topology>
    </subcellularLocation>
    <subcellularLocation>
        <location evidence="1">Cell membrane</location>
        <topology evidence="1">Single-pass type II membrane protein</topology>
    </subcellularLocation>
    <text evidence="8">Localizes to the division septum where it forms a ring structure.</text>
</comment>
<dbReference type="Pfam" id="PF04999">
    <property type="entry name" value="FtsL"/>
    <property type="match status" value="1"/>
</dbReference>
<evidence type="ECO:0000313" key="11">
    <source>
        <dbReference type="EMBL" id="KDB52873.1"/>
    </source>
</evidence>
<comment type="similarity">
    <text evidence="8">Belongs to the FtsL family.</text>
</comment>
<keyword evidence="12" id="KW-1185">Reference proteome</keyword>
<dbReference type="STRING" id="34103.SAMN05421778_11316"/>
<dbReference type="Proteomes" id="UP000026714">
    <property type="component" value="Unassembled WGS sequence"/>
</dbReference>
<sequence>MTRINIVLLLAVVASALYLVHVSYDSRRQFVQLERERNEARRLEQEAERLRLQLRTEATHVRVDLAARERLHMSVATPAVTQYLDAAPASTAQEARP</sequence>
<evidence type="ECO:0000256" key="5">
    <source>
        <dbReference type="ARBA" id="ARBA00022989"/>
    </source>
</evidence>
<keyword evidence="4 8" id="KW-0812">Transmembrane</keyword>
<evidence type="ECO:0000256" key="3">
    <source>
        <dbReference type="ARBA" id="ARBA00022618"/>
    </source>
</evidence>
<dbReference type="eggNOG" id="COG3116">
    <property type="taxonomic scope" value="Bacteria"/>
</dbReference>
<dbReference type="GO" id="GO:0032153">
    <property type="term" value="C:cell division site"/>
    <property type="evidence" value="ECO:0007669"/>
    <property type="project" value="UniProtKB-UniRule"/>
</dbReference>
<keyword evidence="7 8" id="KW-0131">Cell cycle</keyword>
<keyword evidence="3 8" id="KW-0132">Cell division</keyword>
<evidence type="ECO:0000313" key="12">
    <source>
        <dbReference type="Proteomes" id="UP000026714"/>
    </source>
</evidence>
<evidence type="ECO:0000256" key="7">
    <source>
        <dbReference type="ARBA" id="ARBA00023306"/>
    </source>
</evidence>
<evidence type="ECO:0000256" key="6">
    <source>
        <dbReference type="ARBA" id="ARBA00023136"/>
    </source>
</evidence>
<dbReference type="HAMAP" id="MF_00910">
    <property type="entry name" value="FtsL"/>
    <property type="match status" value="1"/>
</dbReference>
<gene>
    <name evidence="8" type="primary">ftsL</name>
    <name evidence="11" type="ORF">X805_16070</name>
</gene>
<comment type="caution">
    <text evidence="11">The sequence shown here is derived from an EMBL/GenBank/DDBJ whole genome shotgun (WGS) entry which is preliminary data.</text>
</comment>
<keyword evidence="5 8" id="KW-1133">Transmembrane helix</keyword>
<evidence type="ECO:0000256" key="4">
    <source>
        <dbReference type="ARBA" id="ARBA00022692"/>
    </source>
</evidence>
<dbReference type="AlphaFoldDB" id="A0A059KP26"/>
<comment type="function">
    <text evidence="8">Essential cell division protein. May link together the upstream cell division proteins, which are predominantly cytoplasmic, with the downstream cell division proteins, which are predominantly periplasmic.</text>
</comment>
<accession>A0A059KP26</accession>
<evidence type="ECO:0000256" key="1">
    <source>
        <dbReference type="ARBA" id="ARBA00004401"/>
    </source>
</evidence>
<keyword evidence="6 8" id="KW-0472">Membrane</keyword>
<dbReference type="EMBL" id="AZRA01000039">
    <property type="protein sequence ID" value="KDB52873.1"/>
    <property type="molecule type" value="Genomic_DNA"/>
</dbReference>
<feature type="coiled-coil region" evidence="10">
    <location>
        <begin position="26"/>
        <end position="60"/>
    </location>
</feature>
<dbReference type="InterPro" id="IPR011922">
    <property type="entry name" value="Cell_div_FtsL"/>
</dbReference>
<comment type="subunit">
    <text evidence="8">Part of a complex composed of FtsB, FtsL and FtsQ.</text>
</comment>
<reference evidence="11 12" key="1">
    <citation type="journal article" date="2014" name="FEMS Microbiol. Ecol.">
        <title>Sphaerotilus natans encrusted with nanoball-shaped Fe(III) oxide minerals formed by nitrate-reducing mixotrophic Fe(II) oxidation.</title>
        <authorList>
            <person name="Park S."/>
            <person name="Kim D.H."/>
            <person name="Lee J.H."/>
            <person name="Hur H.G."/>
        </authorList>
    </citation>
    <scope>NUCLEOTIDE SEQUENCE [LARGE SCALE GENOMIC DNA]</scope>
    <source>
        <strain evidence="11 12">DSM 6575</strain>
    </source>
</reference>
<dbReference type="RefSeq" id="WP_037480307.1">
    <property type="nucleotide sequence ID" value="NZ_AZRA01000039.1"/>
</dbReference>
<dbReference type="GO" id="GO:0005886">
    <property type="term" value="C:plasma membrane"/>
    <property type="evidence" value="ECO:0007669"/>
    <property type="project" value="UniProtKB-SubCell"/>
</dbReference>
<keyword evidence="2 8" id="KW-1003">Cell membrane</keyword>
<organism evidence="11 12">
    <name type="scientific">Sphaerotilus natans subsp. natans DSM 6575</name>
    <dbReference type="NCBI Taxonomy" id="1286631"/>
    <lineage>
        <taxon>Bacteria</taxon>
        <taxon>Pseudomonadati</taxon>
        <taxon>Pseudomonadota</taxon>
        <taxon>Betaproteobacteria</taxon>
        <taxon>Burkholderiales</taxon>
        <taxon>Sphaerotilaceae</taxon>
        <taxon>Sphaerotilus</taxon>
    </lineage>
</organism>
<keyword evidence="10" id="KW-0175">Coiled coil</keyword>
<keyword evidence="8" id="KW-0997">Cell inner membrane</keyword>
<proteinExistence type="inferred from homology"/>
<name>A0A059KP26_9BURK</name>
<evidence type="ECO:0000256" key="8">
    <source>
        <dbReference type="HAMAP-Rule" id="MF_00910"/>
    </source>
</evidence>
<evidence type="ECO:0000256" key="9">
    <source>
        <dbReference type="NCBIfam" id="TIGR02209"/>
    </source>
</evidence>
<dbReference type="NCBIfam" id="TIGR02209">
    <property type="entry name" value="ftsL_broad"/>
    <property type="match status" value="1"/>
</dbReference>